<dbReference type="Proteomes" id="UP000593802">
    <property type="component" value="Chromosome"/>
</dbReference>
<dbReference type="Pfam" id="PF06961">
    <property type="entry name" value="DUF1294"/>
    <property type="match status" value="1"/>
</dbReference>
<dbReference type="KEGG" id="eff:skT53_31860"/>
<sequence>MDHWREFLLLVWNGYALLLMGYDKRQAKHKSRRVPENRLFAIAAVGGAVGIWIGMYGFRHKTKHPSFVFGIPLLVILNLFVWVYLLRFLR</sequence>
<evidence type="ECO:0000313" key="3">
    <source>
        <dbReference type="Proteomes" id="UP000593802"/>
    </source>
</evidence>
<keyword evidence="1" id="KW-0472">Membrane</keyword>
<evidence type="ECO:0000256" key="1">
    <source>
        <dbReference type="SAM" id="Phobius"/>
    </source>
</evidence>
<name>A0A7I8DJZ3_9BACL</name>
<gene>
    <name evidence="2" type="ORF">skT53_31860</name>
</gene>
<keyword evidence="1" id="KW-1133">Transmembrane helix</keyword>
<organism evidence="2 3">
    <name type="scientific">Effusibacillus dendaii</name>
    <dbReference type="NCBI Taxonomy" id="2743772"/>
    <lineage>
        <taxon>Bacteria</taxon>
        <taxon>Bacillati</taxon>
        <taxon>Bacillota</taxon>
        <taxon>Bacilli</taxon>
        <taxon>Bacillales</taxon>
        <taxon>Alicyclobacillaceae</taxon>
        <taxon>Effusibacillus</taxon>
    </lineage>
</organism>
<keyword evidence="1" id="KW-0812">Transmembrane</keyword>
<accession>A0A7I8DJZ3</accession>
<feature type="transmembrane region" description="Helical" evidence="1">
    <location>
        <begin position="39"/>
        <end position="58"/>
    </location>
</feature>
<feature type="transmembrane region" description="Helical" evidence="1">
    <location>
        <begin position="64"/>
        <end position="86"/>
    </location>
</feature>
<proteinExistence type="predicted"/>
<keyword evidence="3" id="KW-1185">Reference proteome</keyword>
<protein>
    <recommendedName>
        <fullName evidence="4">DUF1294 domain-containing protein</fullName>
    </recommendedName>
</protein>
<evidence type="ECO:0008006" key="4">
    <source>
        <dbReference type="Google" id="ProtNLM"/>
    </source>
</evidence>
<dbReference type="InterPro" id="IPR010718">
    <property type="entry name" value="DUF1294"/>
</dbReference>
<dbReference type="RefSeq" id="WP_200758848.1">
    <property type="nucleotide sequence ID" value="NZ_AP023366.1"/>
</dbReference>
<feature type="transmembrane region" description="Helical" evidence="1">
    <location>
        <begin position="6"/>
        <end position="23"/>
    </location>
</feature>
<reference evidence="2 3" key="1">
    <citation type="submission" date="2020-08" db="EMBL/GenBank/DDBJ databases">
        <title>Complete Genome Sequence of Effusibacillus dendaii Strain skT53, Isolated from Farmland soil.</title>
        <authorList>
            <person name="Konishi T."/>
            <person name="Kawasaki H."/>
        </authorList>
    </citation>
    <scope>NUCLEOTIDE SEQUENCE [LARGE SCALE GENOMIC DNA]</scope>
    <source>
        <strain evidence="3">skT53</strain>
    </source>
</reference>
<dbReference type="EMBL" id="AP023366">
    <property type="protein sequence ID" value="BCJ88201.1"/>
    <property type="molecule type" value="Genomic_DNA"/>
</dbReference>
<dbReference type="AlphaFoldDB" id="A0A7I8DJZ3"/>
<evidence type="ECO:0000313" key="2">
    <source>
        <dbReference type="EMBL" id="BCJ88201.1"/>
    </source>
</evidence>